<organism evidence="2 3">
    <name type="scientific">Pseudomonas benzenivorans</name>
    <dbReference type="NCBI Taxonomy" id="556533"/>
    <lineage>
        <taxon>Bacteria</taxon>
        <taxon>Pseudomonadati</taxon>
        <taxon>Pseudomonadota</taxon>
        <taxon>Gammaproteobacteria</taxon>
        <taxon>Pseudomonadales</taxon>
        <taxon>Pseudomonadaceae</taxon>
        <taxon>Pseudomonas</taxon>
    </lineage>
</organism>
<dbReference type="Pfam" id="PF18629">
    <property type="entry name" value="DUF5629"/>
    <property type="match status" value="1"/>
</dbReference>
<reference evidence="2" key="1">
    <citation type="submission" date="2021-04" db="EMBL/GenBank/DDBJ databases">
        <title>Oceanospirillales bacteria with DddD are important DMSP degraders in coastal seawater.</title>
        <authorList>
            <person name="Liu J."/>
        </authorList>
    </citation>
    <scope>NUCLEOTIDE SEQUENCE</scope>
    <source>
        <strain evidence="2">D13-4</strain>
    </source>
</reference>
<evidence type="ECO:0000313" key="2">
    <source>
        <dbReference type="EMBL" id="UTW06552.1"/>
    </source>
</evidence>
<gene>
    <name evidence="2" type="ORF">KDW96_15405</name>
</gene>
<keyword evidence="3" id="KW-1185">Reference proteome</keyword>
<evidence type="ECO:0000313" key="3">
    <source>
        <dbReference type="Proteomes" id="UP001059672"/>
    </source>
</evidence>
<dbReference type="Gene3D" id="2.30.29.190">
    <property type="match status" value="1"/>
</dbReference>
<sequence>MSTPHSSLIDALQAADMLEVDGLYAWQFSLDNELLAQVSAGSAGADSQRKPLLKAEGLDGRTLRHWQFSLGAVMAASFDAEHDSWSLSEGDERHLVKCLAAISGDNEHDEGEPEPGEDV</sequence>
<accession>A0ABY5H2M8</accession>
<dbReference type="Proteomes" id="UP001059672">
    <property type="component" value="Chromosome"/>
</dbReference>
<dbReference type="InterPro" id="IPR041081">
    <property type="entry name" value="DUF5629"/>
</dbReference>
<dbReference type="RefSeq" id="WP_255837115.1">
    <property type="nucleotide sequence ID" value="NZ_CP073346.1"/>
</dbReference>
<protein>
    <submittedName>
        <fullName evidence="2">DUF5629 family protein</fullName>
    </submittedName>
</protein>
<name>A0ABY5H2M8_9PSED</name>
<dbReference type="EMBL" id="CP073346">
    <property type="protein sequence ID" value="UTW06552.1"/>
    <property type="molecule type" value="Genomic_DNA"/>
</dbReference>
<proteinExistence type="predicted"/>
<feature type="domain" description="DUF5629" evidence="1">
    <location>
        <begin position="8"/>
        <end position="102"/>
    </location>
</feature>
<evidence type="ECO:0000259" key="1">
    <source>
        <dbReference type="Pfam" id="PF18629"/>
    </source>
</evidence>